<proteinExistence type="predicted"/>
<dbReference type="InterPro" id="IPR052520">
    <property type="entry name" value="ATL_DNA_repair"/>
</dbReference>
<gene>
    <name evidence="4" type="ORF">GQX73_g7430</name>
</gene>
<dbReference type="Gene3D" id="1.10.10.10">
    <property type="entry name" value="Winged helix-like DNA-binding domain superfamily/Winged helix DNA-binding domain"/>
    <property type="match status" value="1"/>
</dbReference>
<dbReference type="InterPro" id="IPR036217">
    <property type="entry name" value="MethylDNA_cys_MeTrfase_DNAb"/>
</dbReference>
<dbReference type="SUPFAM" id="SSF46767">
    <property type="entry name" value="Methylated DNA-protein cysteine methyltransferase, C-terminal domain"/>
    <property type="match status" value="1"/>
</dbReference>
<dbReference type="InParanoid" id="A0A7C8MPD7"/>
<feature type="domain" description="Methylated-DNA-[protein]-cysteine S-methyltransferase DNA binding" evidence="3">
    <location>
        <begin position="8"/>
        <end position="98"/>
    </location>
</feature>
<dbReference type="GO" id="GO:0006281">
    <property type="term" value="P:DNA repair"/>
    <property type="evidence" value="ECO:0007669"/>
    <property type="project" value="InterPro"/>
</dbReference>
<dbReference type="Pfam" id="PF01035">
    <property type="entry name" value="DNA_binding_1"/>
    <property type="match status" value="1"/>
</dbReference>
<keyword evidence="5" id="KW-1185">Reference proteome</keyword>
<dbReference type="EMBL" id="WUBL01000096">
    <property type="protein sequence ID" value="KAF2966151.1"/>
    <property type="molecule type" value="Genomic_DNA"/>
</dbReference>
<feature type="region of interest" description="Disordered" evidence="2">
    <location>
        <begin position="293"/>
        <end position="419"/>
    </location>
</feature>
<dbReference type="GO" id="GO:0003824">
    <property type="term" value="F:catalytic activity"/>
    <property type="evidence" value="ECO:0007669"/>
    <property type="project" value="InterPro"/>
</dbReference>
<feature type="compositionally biased region" description="Low complexity" evidence="2">
    <location>
        <begin position="388"/>
        <end position="406"/>
    </location>
</feature>
<evidence type="ECO:0000259" key="3">
    <source>
        <dbReference type="Pfam" id="PF01035"/>
    </source>
</evidence>
<sequence length="434" mass="49571">MEELPLTTKRIYIAIQKIPKGKVSSYKDIVASSGIVGRYSAVQDVIRVIRELPENPRQEFNTSNVPWHRVITEPGEIPSTRPFGVDVQLARRKLEEEGHHLRSGSLMVGGGLRKWHLYEGEHAGGSQSFQTKAHRLQVREQVQERAVARELAQVRAQVAQEHEILAREQEILAREREIIAREQEILAREREVGAREREVGAREREVGAREREVGAREREVGLRARELAREVRAQTQPRPQRLDFGQSQHWGLLQAELEDWCSNPQTGDIGQLQVGSPGQPQTKLQYQYLEPQTEDIEQPQAKSPEPPQTKDTEQVKSPEPQAESPQQPQAENLEQPRAEDTKQPQVESPEQSQTEDTERPQVGSPEQLQTELPYWYSEPQTEDTEQLQVESPEPQVESPQQPQAESTEPLQDRDVQSPHDLLADIMRAWDQKQA</sequence>
<reference evidence="4 5" key="1">
    <citation type="submission" date="2019-12" db="EMBL/GenBank/DDBJ databases">
        <title>Draft genome sequence of the ascomycete Xylaria multiplex DSM 110363.</title>
        <authorList>
            <person name="Buettner E."/>
            <person name="Kellner H."/>
        </authorList>
    </citation>
    <scope>NUCLEOTIDE SEQUENCE [LARGE SCALE GENOMIC DNA]</scope>
    <source>
        <strain evidence="4 5">DSM 110363</strain>
    </source>
</reference>
<feature type="compositionally biased region" description="Low complexity" evidence="2">
    <location>
        <begin position="317"/>
        <end position="331"/>
    </location>
</feature>
<feature type="compositionally biased region" description="Polar residues" evidence="2">
    <location>
        <begin position="343"/>
        <end position="354"/>
    </location>
</feature>
<dbReference type="CDD" id="cd06445">
    <property type="entry name" value="ATase"/>
    <property type="match status" value="1"/>
</dbReference>
<organism evidence="4 5">
    <name type="scientific">Xylaria multiplex</name>
    <dbReference type="NCBI Taxonomy" id="323545"/>
    <lineage>
        <taxon>Eukaryota</taxon>
        <taxon>Fungi</taxon>
        <taxon>Dikarya</taxon>
        <taxon>Ascomycota</taxon>
        <taxon>Pezizomycotina</taxon>
        <taxon>Sordariomycetes</taxon>
        <taxon>Xylariomycetidae</taxon>
        <taxon>Xylariales</taxon>
        <taxon>Xylariaceae</taxon>
        <taxon>Xylaria</taxon>
    </lineage>
</organism>
<keyword evidence="1" id="KW-0227">DNA damage</keyword>
<dbReference type="InterPro" id="IPR036388">
    <property type="entry name" value="WH-like_DNA-bd_sf"/>
</dbReference>
<protein>
    <recommendedName>
        <fullName evidence="3">Methylated-DNA-[protein]-cysteine S-methyltransferase DNA binding domain-containing protein</fullName>
    </recommendedName>
</protein>
<dbReference type="AlphaFoldDB" id="A0A7C8MPD7"/>
<evidence type="ECO:0000256" key="2">
    <source>
        <dbReference type="SAM" id="MobiDB-lite"/>
    </source>
</evidence>
<comment type="caution">
    <text evidence="4">The sequence shown here is derived from an EMBL/GenBank/DDBJ whole genome shotgun (WGS) entry which is preliminary data.</text>
</comment>
<name>A0A7C8MPD7_9PEZI</name>
<evidence type="ECO:0000313" key="4">
    <source>
        <dbReference type="EMBL" id="KAF2966151.1"/>
    </source>
</evidence>
<evidence type="ECO:0000313" key="5">
    <source>
        <dbReference type="Proteomes" id="UP000481858"/>
    </source>
</evidence>
<dbReference type="PANTHER" id="PTHR42942:SF1">
    <property type="entry name" value="ALKYLTRANSFERASE-LIKE PROTEIN 1"/>
    <property type="match status" value="1"/>
</dbReference>
<dbReference type="PANTHER" id="PTHR42942">
    <property type="entry name" value="6-O-METHYLGUANINE DNA METHYLTRANSFERASE"/>
    <property type="match status" value="1"/>
</dbReference>
<accession>A0A7C8MPD7</accession>
<dbReference type="Proteomes" id="UP000481858">
    <property type="component" value="Unassembled WGS sequence"/>
</dbReference>
<dbReference type="OrthoDB" id="2548197at2759"/>
<dbReference type="InterPro" id="IPR014048">
    <property type="entry name" value="MethylDNA_cys_MeTrfase_DNA-bd"/>
</dbReference>
<evidence type="ECO:0000256" key="1">
    <source>
        <dbReference type="ARBA" id="ARBA00022763"/>
    </source>
</evidence>